<reference evidence="2 3" key="1">
    <citation type="journal article" date="2013" name="ISME J.">
        <title>A metabolic model for members of the genus Tetrasphaera involved in enhanced biological phosphorus removal.</title>
        <authorList>
            <person name="Kristiansen R."/>
            <person name="Nguyen H.T.T."/>
            <person name="Saunders A.M."/>
            <person name="Nielsen J.L."/>
            <person name="Wimmer R."/>
            <person name="Le V.Q."/>
            <person name="McIlroy S.J."/>
            <person name="Petrovski S."/>
            <person name="Seviour R.J."/>
            <person name="Calteau A."/>
            <person name="Nielsen K.L."/>
            <person name="Nielsen P.H."/>
        </authorList>
    </citation>
    <scope>NUCLEOTIDE SEQUENCE [LARGE SCALE GENOMIC DNA]</scope>
    <source>
        <strain evidence="2 3">T1-X7</strain>
    </source>
</reference>
<dbReference type="SUPFAM" id="SSF55729">
    <property type="entry name" value="Acyl-CoA N-acyltransferases (Nat)"/>
    <property type="match status" value="1"/>
</dbReference>
<dbReference type="CDD" id="cd04301">
    <property type="entry name" value="NAT_SF"/>
    <property type="match status" value="1"/>
</dbReference>
<dbReference type="OrthoDB" id="9797989at2"/>
<dbReference type="Gene3D" id="3.40.630.30">
    <property type="match status" value="1"/>
</dbReference>
<dbReference type="EMBL" id="CAJB01000079">
    <property type="protein sequence ID" value="CCH77165.1"/>
    <property type="molecule type" value="Genomic_DNA"/>
</dbReference>
<protein>
    <recommendedName>
        <fullName evidence="1">N-acetyltransferase domain-containing protein</fullName>
    </recommendedName>
</protein>
<dbReference type="PANTHER" id="PTHR39173:SF1">
    <property type="entry name" value="ACETYLTRANSFERASE"/>
    <property type="match status" value="1"/>
</dbReference>
<evidence type="ECO:0000313" key="3">
    <source>
        <dbReference type="Proteomes" id="UP000035721"/>
    </source>
</evidence>
<dbReference type="RefSeq" id="WP_048550199.1">
    <property type="nucleotide sequence ID" value="NZ_HF570958.1"/>
</dbReference>
<dbReference type="InterPro" id="IPR016181">
    <property type="entry name" value="Acyl_CoA_acyltransferase"/>
</dbReference>
<dbReference type="PROSITE" id="PS51186">
    <property type="entry name" value="GNAT"/>
    <property type="match status" value="1"/>
</dbReference>
<name>A0A077LYW7_9MICO</name>
<dbReference type="AlphaFoldDB" id="A0A077LYW7"/>
<sequence length="164" mass="18413">MITLPETPRLVRPTTAVRISYLTGEQADCLLRGTDTDWLGPASEDFDAFVAARDHDTTRWDVPSTIFWYVAGEHYLGTLVIRHRLTPELLIVGGHIGYHVVAPWRRQGHATRMLGAGLTEARARGVARVLLTCSPDNHPSRRVMEANGGRLDEQLGDELRFWID</sequence>
<proteinExistence type="predicted"/>
<dbReference type="Pfam" id="PF00583">
    <property type="entry name" value="Acetyltransf_1"/>
    <property type="match status" value="1"/>
</dbReference>
<organism evidence="2 3">
    <name type="scientific">Nostocoides japonicum T1-X7</name>
    <dbReference type="NCBI Taxonomy" id="1194083"/>
    <lineage>
        <taxon>Bacteria</taxon>
        <taxon>Bacillati</taxon>
        <taxon>Actinomycetota</taxon>
        <taxon>Actinomycetes</taxon>
        <taxon>Micrococcales</taxon>
        <taxon>Intrasporangiaceae</taxon>
        <taxon>Nostocoides</taxon>
    </lineage>
</organism>
<feature type="domain" description="N-acetyltransferase" evidence="1">
    <location>
        <begin position="17"/>
        <end position="164"/>
    </location>
</feature>
<evidence type="ECO:0000313" key="2">
    <source>
        <dbReference type="EMBL" id="CCH77165.1"/>
    </source>
</evidence>
<dbReference type="Proteomes" id="UP000035721">
    <property type="component" value="Unassembled WGS sequence"/>
</dbReference>
<evidence type="ECO:0000259" key="1">
    <source>
        <dbReference type="PROSITE" id="PS51186"/>
    </source>
</evidence>
<comment type="caution">
    <text evidence="2">The sequence shown here is derived from an EMBL/GenBank/DDBJ whole genome shotgun (WGS) entry which is preliminary data.</text>
</comment>
<keyword evidence="3" id="KW-1185">Reference proteome</keyword>
<dbReference type="GO" id="GO:0016747">
    <property type="term" value="F:acyltransferase activity, transferring groups other than amino-acyl groups"/>
    <property type="evidence" value="ECO:0007669"/>
    <property type="project" value="InterPro"/>
</dbReference>
<gene>
    <name evidence="2" type="ORF">BN12_170016</name>
</gene>
<dbReference type="InterPro" id="IPR000182">
    <property type="entry name" value="GNAT_dom"/>
</dbReference>
<accession>A0A077LYW7</accession>
<dbReference type="PANTHER" id="PTHR39173">
    <property type="entry name" value="ACETYLTRANSFERASE"/>
    <property type="match status" value="1"/>
</dbReference>